<protein>
    <recommendedName>
        <fullName evidence="8">DNA 3'-5' helicase</fullName>
        <ecNumber evidence="8">5.6.2.4</ecNumber>
    </recommendedName>
</protein>
<dbReference type="InterPro" id="IPR014001">
    <property type="entry name" value="Helicase_ATP-bd"/>
</dbReference>
<evidence type="ECO:0000256" key="7">
    <source>
        <dbReference type="ARBA" id="ARBA00034617"/>
    </source>
</evidence>
<dbReference type="PANTHER" id="PTHR13710:SF105">
    <property type="entry name" value="ATP-DEPENDENT DNA HELICASE Q1"/>
    <property type="match status" value="1"/>
</dbReference>
<dbReference type="InterPro" id="IPR012337">
    <property type="entry name" value="RNaseH-like_sf"/>
</dbReference>
<evidence type="ECO:0000256" key="2">
    <source>
        <dbReference type="ARBA" id="ARBA00022741"/>
    </source>
</evidence>
<dbReference type="PROSITE" id="PS51192">
    <property type="entry name" value="HELICASE_ATP_BIND_1"/>
    <property type="match status" value="1"/>
</dbReference>
<keyword evidence="4" id="KW-0067">ATP-binding</keyword>
<keyword evidence="5" id="KW-0238">DNA-binding</keyword>
<dbReference type="RefSeq" id="WP_209666941.1">
    <property type="nucleotide sequence ID" value="NZ_JAGGMS010000001.1"/>
</dbReference>
<dbReference type="SUPFAM" id="SSF53098">
    <property type="entry name" value="Ribonuclease H-like"/>
    <property type="match status" value="1"/>
</dbReference>
<evidence type="ECO:0000256" key="8">
    <source>
        <dbReference type="ARBA" id="ARBA00034808"/>
    </source>
</evidence>
<dbReference type="InterPro" id="IPR011545">
    <property type="entry name" value="DEAD/DEAH_box_helicase_dom"/>
</dbReference>
<dbReference type="Pfam" id="PF00270">
    <property type="entry name" value="DEAD"/>
    <property type="match status" value="1"/>
</dbReference>
<evidence type="ECO:0000256" key="6">
    <source>
        <dbReference type="ARBA" id="ARBA00023235"/>
    </source>
</evidence>
<dbReference type="EMBL" id="JAGGMS010000001">
    <property type="protein sequence ID" value="MBP2183842.1"/>
    <property type="molecule type" value="Genomic_DNA"/>
</dbReference>
<keyword evidence="13" id="KW-0347">Helicase</keyword>
<dbReference type="InterPro" id="IPR013520">
    <property type="entry name" value="Ribonucl_H"/>
</dbReference>
<keyword evidence="3 13" id="KW-0378">Hydrolase</keyword>
<gene>
    <name evidence="13" type="ORF">JOM49_005368</name>
</gene>
<dbReference type="PANTHER" id="PTHR13710">
    <property type="entry name" value="DNA HELICASE RECQ FAMILY MEMBER"/>
    <property type="match status" value="1"/>
</dbReference>
<feature type="compositionally biased region" description="Basic and acidic residues" evidence="9">
    <location>
        <begin position="1995"/>
        <end position="2009"/>
    </location>
</feature>
<evidence type="ECO:0000313" key="13">
    <source>
        <dbReference type="EMBL" id="MBP2183842.1"/>
    </source>
</evidence>
<evidence type="ECO:0000256" key="3">
    <source>
        <dbReference type="ARBA" id="ARBA00022801"/>
    </source>
</evidence>
<dbReference type="SMART" id="SM00487">
    <property type="entry name" value="DEXDc"/>
    <property type="match status" value="2"/>
</dbReference>
<dbReference type="InterPro" id="IPR006555">
    <property type="entry name" value="ATP-dep_Helicase_C"/>
</dbReference>
<dbReference type="Gene3D" id="3.40.50.300">
    <property type="entry name" value="P-loop containing nucleotide triphosphate hydrolases"/>
    <property type="match status" value="4"/>
</dbReference>
<keyword evidence="14" id="KW-1185">Reference proteome</keyword>
<dbReference type="CDD" id="cd06127">
    <property type="entry name" value="DEDDh"/>
    <property type="match status" value="1"/>
</dbReference>
<proteinExistence type="inferred from homology"/>
<dbReference type="Pfam" id="PF13307">
    <property type="entry name" value="Helicase_C_2"/>
    <property type="match status" value="1"/>
</dbReference>
<dbReference type="SMART" id="SM00488">
    <property type="entry name" value="DEXDc2"/>
    <property type="match status" value="1"/>
</dbReference>
<dbReference type="SMART" id="SM00479">
    <property type="entry name" value="EXOIII"/>
    <property type="match status" value="1"/>
</dbReference>
<dbReference type="InterPro" id="IPR027417">
    <property type="entry name" value="P-loop_NTPase"/>
</dbReference>
<dbReference type="InterPro" id="IPR014013">
    <property type="entry name" value="Helic_SF1/SF2_ATP-bd_DinG/Rad3"/>
</dbReference>
<dbReference type="SMART" id="SM00491">
    <property type="entry name" value="HELICc2"/>
    <property type="match status" value="1"/>
</dbReference>
<dbReference type="Pfam" id="PF00271">
    <property type="entry name" value="Helicase_C"/>
    <property type="match status" value="1"/>
</dbReference>
<evidence type="ECO:0000256" key="4">
    <source>
        <dbReference type="ARBA" id="ARBA00022840"/>
    </source>
</evidence>
<feature type="domain" description="Helicase ATP-binding" evidence="11">
    <location>
        <begin position="338"/>
        <end position="643"/>
    </location>
</feature>
<dbReference type="SMART" id="SM00490">
    <property type="entry name" value="HELICc"/>
    <property type="match status" value="1"/>
</dbReference>
<feature type="region of interest" description="Disordered" evidence="9">
    <location>
        <begin position="1995"/>
        <end position="2022"/>
    </location>
</feature>
<dbReference type="PROSITE" id="PS51194">
    <property type="entry name" value="HELICASE_CTER"/>
    <property type="match status" value="1"/>
</dbReference>
<feature type="region of interest" description="Disordered" evidence="9">
    <location>
        <begin position="774"/>
        <end position="809"/>
    </location>
</feature>
<name>A0ABS4PWN9_9PSEU</name>
<dbReference type="GO" id="GO:0016787">
    <property type="term" value="F:hydrolase activity"/>
    <property type="evidence" value="ECO:0007669"/>
    <property type="project" value="UniProtKB-KW"/>
</dbReference>
<sequence>MTVDDLHARARLRYPNLPVRRVATLIAQALSAGELVEKAGRLRVPVAVDVATPAACAVPPTSGVIRAVAIDLESVVRTTASEPYLDQRIFQVGAVRMGTDTEWTAAAPSRSWFLELPDPGWEIRAPALRARHNEEAVSPAVALEELRRYVDGAEALVAYNGTEADFPLLRAAYERAEVPALEAVPVDAYYLALALWPGARSHRLADLADDLGVERAGLSWHDAGDDADLLVRLLTRAGEQFARWPASLRDLVASVGVDSPAWTLVRHLGVAARGGDPGQVLGAERAHSTGEVAAVLDALLSGHRPRRHPASRPDAGSKMVVAPSLRGPDGRVDPVLLAGRSHGAAARRRPAQERMASALHEWVEAGVPALVEAPTGTGKSFAILAAVLEWLAGSPRRTAVVATYTKQLQAQLAGDLALLERDVPGLLEASDVVKGGDNRLSLRALTVALADATTLDSTRRAGASAGNRFLAQVRFRELVIYVVLRLAEAAEAPRSWIARSVDPVDVPAFFGGYAGPVLPVWLESLSQGSNGDYPADAATGVAVHTDAVREALTSHRLVLANHALLLAHLDEVRALGSETLLVIDEAHQLEDAATSALTTSVDYRAVENLFSEVTSWAQSARRGGERDAVREAAANLGFLLDHEQLPRVAGRAFDARGPVAGTVVGSRTVTLASAYAGAAGVGQVRTLTGLLLRLGGQCRALAGSVARYLTVHSASLDYLDAERIRALLTRCASIADACATIVEDIDELIGRAADVAAGSGAPVEVAALEYEPAETAIDDRNEDENDSVDDDDSVLDPREAARGSLPPDTSNRVVYAEELEALRADLRSYRFRVSTSPVELAADPAWQQFLSAFERTYYVSATLRVADTWDFIRERLGLAPGMATLHLPTPFDYTRQAALVCFSDFPSWAEHAEGAMRTVAYQLAGYAREMVTEAGDERGGYNGGALVLTTARSTAGGIADFLAGELHARQDRTPVLSSLVLGNPRGVREFTDAEHGGGVLVGTKGLWQGVDVADERRLRMVWINKLPFAPFAAPVIEARRAAITARAEAAHAEDPEAIATQFYYLPLAALQLRQAVGRLIRSERHVGVVVVSDRKLGGQTALRRAYRQTFLGSLDEGLLVDDPVTGERGGGNVGPMSEGWTRIWRFFAEHGLLASERAAVLSTPEALEEHTVLPQTRRIRQLALTPAEVDAHRAGGTLEEEVLARAASVGGLLRLSDSPAVLKPSQQQVIRAVTSGRNVLGLLPTGFGKSFCFQLPALVLPGVTLVVSPLVALMLDQALELNRSIGGAVRALVAPLRESSSRAGKTEVAEQLLGRADHGIRLVYVSPERLCQRRFRDLVRAAVASGVVTRIAVDEAHTFVQWDDFRPAMSRGEHFLADLRGEFGLPVTALTATANRTVHTAMREGLFGLSADPSSTEAAEAAAGTLITVRENPIRPELAIFRRSLATAGPALYAGLTETVLEAVQDHAIFYCLTVKEVVALHAHLRDLLGEGGARVRRFHGRLTEAEKSAVMTEFREAPSRGDEGFAPLVIVATSAFGLGVNRADVRTVFCVSAPTDLAALYQQIGRAGRDAAGGAAAAAGPAADTIGSAPVDGGGDGPTQPPPANVGLAVLTSRGLNTVAFMTGSDLPVRLMVRMGEAVLACGHVLDAASVADRLIGEELDAGRLTPTDARASRTADAYTAGVLRAFSALAGLGAVSDQGDFPPWCAVKPGELLHAGPRADERGNVISEQVIAAVLALPARTSSAQALRRQRLDVAALDGFLATAVPGYRAVVEDPAGTWHLLADLHDRGLLDVSAAPSRRLVTGITVHTPVLPASFLGTVSGKAARAREEIRLLRDFFDDVTTCAHRKFADYFGVPELPPGCCTTALNRCSAHWNTPTWPAGEVKPAVGAALETPLSQLARRRTDAAHRLRRLDEQVFRLVWEVYAGAHPYDLVRALRGEDSYFNPRTRRRVRLRAGLANSRYFGVNPTIRLGDVEDALTRLQAENRVVPADGRWREAGHVRRDARQQARAGRPPRTRPE</sequence>
<evidence type="ECO:0000259" key="12">
    <source>
        <dbReference type="PROSITE" id="PS51194"/>
    </source>
</evidence>
<evidence type="ECO:0000259" key="10">
    <source>
        <dbReference type="PROSITE" id="PS51192"/>
    </source>
</evidence>
<dbReference type="InterPro" id="IPR006554">
    <property type="entry name" value="Helicase-like_DEXD_c2"/>
</dbReference>
<dbReference type="SUPFAM" id="SSF52540">
    <property type="entry name" value="P-loop containing nucleoside triphosphate hydrolases"/>
    <property type="match status" value="2"/>
</dbReference>
<evidence type="ECO:0000259" key="11">
    <source>
        <dbReference type="PROSITE" id="PS51193"/>
    </source>
</evidence>
<comment type="similarity">
    <text evidence="1">Belongs to the helicase family. RecQ subfamily.</text>
</comment>
<dbReference type="GO" id="GO:0003678">
    <property type="term" value="F:DNA helicase activity"/>
    <property type="evidence" value="ECO:0007669"/>
    <property type="project" value="UniProtKB-EC"/>
</dbReference>
<comment type="catalytic activity">
    <reaction evidence="7">
        <text>Couples ATP hydrolysis with the unwinding of duplex DNA by translocating in the 3'-5' direction.</text>
        <dbReference type="EC" id="5.6.2.4"/>
    </reaction>
</comment>
<keyword evidence="6" id="KW-0413">Isomerase</keyword>
<organism evidence="13 14">
    <name type="scientific">Amycolatopsis magusensis</name>
    <dbReference type="NCBI Taxonomy" id="882444"/>
    <lineage>
        <taxon>Bacteria</taxon>
        <taxon>Bacillati</taxon>
        <taxon>Actinomycetota</taxon>
        <taxon>Actinomycetes</taxon>
        <taxon>Pseudonocardiales</taxon>
        <taxon>Pseudonocardiaceae</taxon>
        <taxon>Amycolatopsis</taxon>
    </lineage>
</organism>
<dbReference type="CDD" id="cd17920">
    <property type="entry name" value="DEXHc_RecQ"/>
    <property type="match status" value="1"/>
</dbReference>
<feature type="domain" description="Helicase C-terminal" evidence="12">
    <location>
        <begin position="1455"/>
        <end position="1608"/>
    </location>
</feature>
<dbReference type="InterPro" id="IPR001650">
    <property type="entry name" value="Helicase_C-like"/>
</dbReference>
<dbReference type="EC" id="5.6.2.4" evidence="8"/>
<feature type="domain" description="Helicase ATP-binding" evidence="10">
    <location>
        <begin position="1230"/>
        <end position="1412"/>
    </location>
</feature>
<evidence type="ECO:0000256" key="5">
    <source>
        <dbReference type="ARBA" id="ARBA00023125"/>
    </source>
</evidence>
<evidence type="ECO:0000256" key="1">
    <source>
        <dbReference type="ARBA" id="ARBA00005446"/>
    </source>
</evidence>
<evidence type="ECO:0000256" key="9">
    <source>
        <dbReference type="SAM" id="MobiDB-lite"/>
    </source>
</evidence>
<comment type="caution">
    <text evidence="13">The sequence shown here is derived from an EMBL/GenBank/DDBJ whole genome shotgun (WGS) entry which is preliminary data.</text>
</comment>
<dbReference type="Gene3D" id="3.30.420.10">
    <property type="entry name" value="Ribonuclease H-like superfamily/Ribonuclease H"/>
    <property type="match status" value="1"/>
</dbReference>
<keyword evidence="2" id="KW-0547">Nucleotide-binding</keyword>
<feature type="region of interest" description="Disordered" evidence="9">
    <location>
        <begin position="1587"/>
        <end position="1606"/>
    </location>
</feature>
<evidence type="ECO:0000313" key="14">
    <source>
        <dbReference type="Proteomes" id="UP000741013"/>
    </source>
</evidence>
<feature type="region of interest" description="Disordered" evidence="9">
    <location>
        <begin position="303"/>
        <end position="324"/>
    </location>
</feature>
<dbReference type="InterPro" id="IPR036397">
    <property type="entry name" value="RNaseH_sf"/>
</dbReference>
<feature type="compositionally biased region" description="Acidic residues" evidence="9">
    <location>
        <begin position="780"/>
        <end position="794"/>
    </location>
</feature>
<dbReference type="PROSITE" id="PS51193">
    <property type="entry name" value="HELICASE_ATP_BIND_2"/>
    <property type="match status" value="1"/>
</dbReference>
<dbReference type="Proteomes" id="UP000741013">
    <property type="component" value="Unassembled WGS sequence"/>
</dbReference>
<reference evidence="13 14" key="1">
    <citation type="submission" date="2021-03" db="EMBL/GenBank/DDBJ databases">
        <title>Sequencing the genomes of 1000 actinobacteria strains.</title>
        <authorList>
            <person name="Klenk H.-P."/>
        </authorList>
    </citation>
    <scope>NUCLEOTIDE SEQUENCE [LARGE SCALE GENOMIC DNA]</scope>
    <source>
        <strain evidence="13 14">DSM 45510</strain>
    </source>
</reference>
<accession>A0ABS4PWN9</accession>